<dbReference type="InterPro" id="IPR017438">
    <property type="entry name" value="ATP-NAD_kinase_N"/>
</dbReference>
<comment type="caution">
    <text evidence="2">The sequence shown here is derived from an EMBL/GenBank/DDBJ whole genome shotgun (WGS) entry which is preliminary data.</text>
</comment>
<evidence type="ECO:0000313" key="3">
    <source>
        <dbReference type="Proteomes" id="UP000232163"/>
    </source>
</evidence>
<dbReference type="OrthoDB" id="9815110at2"/>
<keyword evidence="2" id="KW-0808">Transferase</keyword>
<dbReference type="Pfam" id="PF19279">
    <property type="entry name" value="YegS_C"/>
    <property type="match status" value="1"/>
</dbReference>
<dbReference type="InterPro" id="IPR016064">
    <property type="entry name" value="NAD/diacylglycerol_kinase_sf"/>
</dbReference>
<gene>
    <name evidence="2" type="ORF">B5P45_17075</name>
</gene>
<dbReference type="AlphaFoldDB" id="A0A2N9VVV4"/>
<dbReference type="InterPro" id="IPR001206">
    <property type="entry name" value="Diacylglycerol_kinase_cat_dom"/>
</dbReference>
<dbReference type="GO" id="GO:0016301">
    <property type="term" value="F:kinase activity"/>
    <property type="evidence" value="ECO:0007669"/>
    <property type="project" value="UniProtKB-KW"/>
</dbReference>
<evidence type="ECO:0000259" key="1">
    <source>
        <dbReference type="PROSITE" id="PS50146"/>
    </source>
</evidence>
<dbReference type="InterPro" id="IPR004363">
    <property type="entry name" value="Methylgl_synth"/>
</dbReference>
<feature type="domain" description="DAGKc" evidence="1">
    <location>
        <begin position="44"/>
        <end position="131"/>
    </location>
</feature>
<reference evidence="3" key="1">
    <citation type="journal article" date="2017" name="Int J Environ Stud">
        <title>Does the Miocene-Pliocene relict legume Oxytropis triphylla form nitrogen-fixing nodules with a combination of bacterial strains?</title>
        <authorList>
            <person name="Safronova V."/>
            <person name="Belimov A."/>
            <person name="Sazanova A."/>
            <person name="Kuznetsova I."/>
            <person name="Popova J."/>
            <person name="Andronov E."/>
            <person name="Verkhozina A."/>
            <person name="Tikhonovich I."/>
        </authorList>
    </citation>
    <scope>NUCLEOTIDE SEQUENCE [LARGE SCALE GENOMIC DNA]</scope>
    <source>
        <strain evidence="3">Tri-38</strain>
    </source>
</reference>
<accession>A0A2N9VVV4</accession>
<name>A0A2N9VVV4_9HYPH</name>
<dbReference type="Gene3D" id="3.40.50.10330">
    <property type="entry name" value="Probable inorganic polyphosphate/atp-NAD kinase, domain 1"/>
    <property type="match status" value="1"/>
</dbReference>
<dbReference type="GO" id="GO:0008929">
    <property type="term" value="F:methylglyoxal synthase activity"/>
    <property type="evidence" value="ECO:0007669"/>
    <property type="project" value="InterPro"/>
</dbReference>
<sequence length="303" mass="32746">MKVHAVFNRDGGTFRTMDMKVFAETAKQIFEQHGHTFESEIVAGKDIVKALKKVAAEAGEHVLMAGGGDGTISAAADVAWKTKVPLAVLPAGTMNLFARALKIPLELNAALESLAGGTVQAVDISTADEESFVHQFSIGFQPQMIKFRNTLEYRSRWGKRLASLRAFAKAVGNPPQFAVRMVIDGKTIERTVSAISIANNAYGQGMLPVPDVVDRGELGIYIAGRLTPAALMKLAFTVLTGSWRNNPDVDEITAKVVELHFPHLRRGAKATIDGELIPLPKDVKIVIHAGELQVLVPSDVQTK</sequence>
<proteinExistence type="predicted"/>
<organism evidence="2 3">
    <name type="scientific">Phyllobacterium zundukense</name>
    <dbReference type="NCBI Taxonomy" id="1867719"/>
    <lineage>
        <taxon>Bacteria</taxon>
        <taxon>Pseudomonadati</taxon>
        <taxon>Pseudomonadota</taxon>
        <taxon>Alphaproteobacteria</taxon>
        <taxon>Hyphomicrobiales</taxon>
        <taxon>Phyllobacteriaceae</taxon>
        <taxon>Phyllobacterium</taxon>
    </lineage>
</organism>
<keyword evidence="2" id="KW-0418">Kinase</keyword>
<evidence type="ECO:0000313" key="2">
    <source>
        <dbReference type="EMBL" id="PIO43622.1"/>
    </source>
</evidence>
<dbReference type="SUPFAM" id="SSF111331">
    <property type="entry name" value="NAD kinase/diacylglycerol kinase-like"/>
    <property type="match status" value="1"/>
</dbReference>
<dbReference type="EMBL" id="MZMT01000037">
    <property type="protein sequence ID" value="PIO43622.1"/>
    <property type="molecule type" value="Genomic_DNA"/>
</dbReference>
<dbReference type="GO" id="GO:0005829">
    <property type="term" value="C:cytosol"/>
    <property type="evidence" value="ECO:0007669"/>
    <property type="project" value="TreeGrafter"/>
</dbReference>
<keyword evidence="3" id="KW-1185">Reference proteome</keyword>
<dbReference type="PANTHER" id="PTHR30492">
    <property type="entry name" value="METHYLGLYOXAL SYNTHASE"/>
    <property type="match status" value="1"/>
</dbReference>
<dbReference type="GO" id="GO:0019242">
    <property type="term" value="P:methylglyoxal biosynthetic process"/>
    <property type="evidence" value="ECO:0007669"/>
    <property type="project" value="InterPro"/>
</dbReference>
<dbReference type="RefSeq" id="WP_099998681.1">
    <property type="nucleotide sequence ID" value="NZ_CP017940.1"/>
</dbReference>
<dbReference type="Proteomes" id="UP000232163">
    <property type="component" value="Unassembled WGS sequence"/>
</dbReference>
<dbReference type="Pfam" id="PF00781">
    <property type="entry name" value="DAGK_cat"/>
    <property type="match status" value="1"/>
</dbReference>
<dbReference type="PROSITE" id="PS50146">
    <property type="entry name" value="DAGK"/>
    <property type="match status" value="1"/>
</dbReference>
<dbReference type="KEGG" id="pht:BLM14_06690"/>
<protein>
    <submittedName>
        <fullName evidence="2">Diacylglycerol kinase</fullName>
    </submittedName>
</protein>
<dbReference type="Gene3D" id="2.60.200.40">
    <property type="match status" value="1"/>
</dbReference>
<dbReference type="PANTHER" id="PTHR30492:SF0">
    <property type="entry name" value="METHYLGLYOXAL SYNTHASE"/>
    <property type="match status" value="1"/>
</dbReference>
<dbReference type="InterPro" id="IPR045540">
    <property type="entry name" value="YegS/DAGK_C"/>
</dbReference>